<reference evidence="1" key="1">
    <citation type="submission" date="2020-05" db="EMBL/GenBank/DDBJ databases">
        <authorList>
            <person name="Chiriac C."/>
            <person name="Salcher M."/>
            <person name="Ghai R."/>
            <person name="Kavagutti S V."/>
        </authorList>
    </citation>
    <scope>NUCLEOTIDE SEQUENCE</scope>
</reference>
<dbReference type="EMBL" id="LR798237">
    <property type="protein sequence ID" value="CAB5212470.1"/>
    <property type="molecule type" value="Genomic_DNA"/>
</dbReference>
<protein>
    <submittedName>
        <fullName evidence="1">Uncharacterized protein</fullName>
    </submittedName>
</protein>
<accession>A0A6J7WI43</accession>
<name>A0A6J7WI43_9CAUD</name>
<gene>
    <name evidence="1" type="ORF">UFOVP187_20</name>
</gene>
<organism evidence="1">
    <name type="scientific">uncultured Caudovirales phage</name>
    <dbReference type="NCBI Taxonomy" id="2100421"/>
    <lineage>
        <taxon>Viruses</taxon>
        <taxon>Duplodnaviria</taxon>
        <taxon>Heunggongvirae</taxon>
        <taxon>Uroviricota</taxon>
        <taxon>Caudoviricetes</taxon>
        <taxon>Peduoviridae</taxon>
        <taxon>Maltschvirus</taxon>
        <taxon>Maltschvirus maltsch</taxon>
    </lineage>
</organism>
<proteinExistence type="predicted"/>
<sequence length="105" mass="12024">MIQNDILVRTGGYECTDVTFYKIIKVVNGFVTLRSLKKKQVSFVPCAGTFGSGEVIPTDTFDTDTTIRKKIKYSNSNNDPFIHFNDYEFGYIWDGTPKQFDFTNI</sequence>
<evidence type="ECO:0000313" key="1">
    <source>
        <dbReference type="EMBL" id="CAB5212470.1"/>
    </source>
</evidence>